<proteinExistence type="inferred from homology"/>
<dbReference type="PANTHER" id="PTHR43570">
    <property type="entry name" value="ALDEHYDE DEHYDROGENASE"/>
    <property type="match status" value="1"/>
</dbReference>
<dbReference type="OrthoDB" id="440325at2759"/>
<gene>
    <name evidence="10" type="ORF">BV898_02537</name>
</gene>
<dbReference type="InterPro" id="IPR015590">
    <property type="entry name" value="Aldehyde_DH_dom"/>
</dbReference>
<dbReference type="GO" id="GO:0006081">
    <property type="term" value="P:aldehyde metabolic process"/>
    <property type="evidence" value="ECO:0007669"/>
    <property type="project" value="InterPro"/>
</dbReference>
<organism evidence="10 11">
    <name type="scientific">Hypsibius exemplaris</name>
    <name type="common">Freshwater tardigrade</name>
    <dbReference type="NCBI Taxonomy" id="2072580"/>
    <lineage>
        <taxon>Eukaryota</taxon>
        <taxon>Metazoa</taxon>
        <taxon>Ecdysozoa</taxon>
        <taxon>Tardigrada</taxon>
        <taxon>Eutardigrada</taxon>
        <taxon>Parachela</taxon>
        <taxon>Hypsibioidea</taxon>
        <taxon>Hypsibiidae</taxon>
        <taxon>Hypsibius</taxon>
    </lineage>
</organism>
<dbReference type="PIRSF" id="PIRSF036492">
    <property type="entry name" value="ALDH"/>
    <property type="match status" value="1"/>
</dbReference>
<name>A0A1W0X7B2_HYPEX</name>
<evidence type="ECO:0000256" key="4">
    <source>
        <dbReference type="PIRNR" id="PIRNR036492"/>
    </source>
</evidence>
<dbReference type="FunFam" id="3.40.309.10:FF:000003">
    <property type="entry name" value="Aldehyde dehydrogenase"/>
    <property type="match status" value="1"/>
</dbReference>
<evidence type="ECO:0000256" key="5">
    <source>
        <dbReference type="PIRSR" id="PIRSR036492-1"/>
    </source>
</evidence>
<evidence type="ECO:0000313" key="11">
    <source>
        <dbReference type="Proteomes" id="UP000192578"/>
    </source>
</evidence>
<dbReference type="EMBL" id="MTYJ01000011">
    <property type="protein sequence ID" value="OQV23415.1"/>
    <property type="molecule type" value="Genomic_DNA"/>
</dbReference>
<dbReference type="InterPro" id="IPR012394">
    <property type="entry name" value="Aldehyde_DH_NAD(P)"/>
</dbReference>
<dbReference type="InterPro" id="IPR016163">
    <property type="entry name" value="Ald_DH_C"/>
</dbReference>
<dbReference type="Proteomes" id="UP000192578">
    <property type="component" value="Unassembled WGS sequence"/>
</dbReference>
<evidence type="ECO:0000313" key="10">
    <source>
        <dbReference type="EMBL" id="OQV23415.1"/>
    </source>
</evidence>
<evidence type="ECO:0000256" key="6">
    <source>
        <dbReference type="PROSITE-ProRule" id="PRU10007"/>
    </source>
</evidence>
<reference evidence="11" key="1">
    <citation type="submission" date="2017-01" db="EMBL/GenBank/DDBJ databases">
        <title>Comparative genomics of anhydrobiosis in the tardigrade Hypsibius dujardini.</title>
        <authorList>
            <person name="Yoshida Y."/>
            <person name="Koutsovoulos G."/>
            <person name="Laetsch D."/>
            <person name="Stevens L."/>
            <person name="Kumar S."/>
            <person name="Horikawa D."/>
            <person name="Ishino K."/>
            <person name="Komine S."/>
            <person name="Tomita M."/>
            <person name="Blaxter M."/>
            <person name="Arakawa K."/>
        </authorList>
    </citation>
    <scope>NUCLEOTIDE SEQUENCE [LARGE SCALE GENOMIC DNA]</scope>
    <source>
        <strain evidence="11">Z151</strain>
    </source>
</reference>
<keyword evidence="3" id="KW-0520">NAD</keyword>
<evidence type="ECO:0000256" key="2">
    <source>
        <dbReference type="ARBA" id="ARBA00023002"/>
    </source>
</evidence>
<dbReference type="InterPro" id="IPR029510">
    <property type="entry name" value="Ald_DH_CS_GLU"/>
</dbReference>
<feature type="transmembrane region" description="Helical" evidence="8">
    <location>
        <begin position="479"/>
        <end position="499"/>
    </location>
</feature>
<evidence type="ECO:0000256" key="1">
    <source>
        <dbReference type="ARBA" id="ARBA00009986"/>
    </source>
</evidence>
<comment type="similarity">
    <text evidence="1 4 7">Belongs to the aldehyde dehydrogenase family.</text>
</comment>
<dbReference type="AlphaFoldDB" id="A0A1W0X7B2"/>
<keyword evidence="8" id="KW-1133">Transmembrane helix</keyword>
<sequence>MRLSAKFSGDPDAGSNARAAAEVVRKLRAAFQTGKSKPYEFRIRQLEGLLRFFDENVDILCAALWKDLHKPRQECIVTEIEIVKNEIRSALASLKKWMAPRPAEKSLAIMTDYPFIQHEPYGVALIIGAWNYPVNLLLSPLVGAISAGNCVLIKPSEVSENVERLLEQLLPQYLDKNCFEVVCAGPEDTSLLLKEQFDYIFFTGSTTVGKIVYEAAAKHLTPVTLEMGGKSPVYVDADADMALTAKRIMWGKTLNAGQTCIAPDYVLCTADTQRQLVEAMKKVSHDFSTDQQDSKDYCHIVSDRQFNRLKGLLKDQTIGFGGQTDAETRYIAPTVLTNVDPASDVMKAEIFGPILPIIPVADVDQAIRFVQQREKPLALYIFAKSKKVIEKILRGTTSGGACVNDTIMHVTVDSLPFGGVGPSGLGAYHGFSSFETFSHKRSILWKPHGLDFLYYSRYPPYSEGKTKGLIALLKYRRPLPSWLSTVFIFGLGGLVGYAARFLNNHFPIPAFLQQHAERLGFPSSR</sequence>
<evidence type="ECO:0000259" key="9">
    <source>
        <dbReference type="Pfam" id="PF00171"/>
    </source>
</evidence>
<evidence type="ECO:0000256" key="7">
    <source>
        <dbReference type="RuleBase" id="RU003345"/>
    </source>
</evidence>
<keyword evidence="2 4" id="KW-0560">Oxidoreductase</keyword>
<dbReference type="InterPro" id="IPR016162">
    <property type="entry name" value="Ald_DH_N"/>
</dbReference>
<accession>A0A1W0X7B2</accession>
<dbReference type="GO" id="GO:0004029">
    <property type="term" value="F:aldehyde dehydrogenase (NAD+) activity"/>
    <property type="evidence" value="ECO:0007669"/>
    <property type="project" value="TreeGrafter"/>
</dbReference>
<dbReference type="PANTHER" id="PTHR43570:SF16">
    <property type="entry name" value="ALDEHYDE DEHYDROGENASE TYPE III, ISOFORM Q"/>
    <property type="match status" value="1"/>
</dbReference>
<dbReference type="PROSITE" id="PS00687">
    <property type="entry name" value="ALDEHYDE_DEHYDR_GLU"/>
    <property type="match status" value="1"/>
</dbReference>
<dbReference type="GO" id="GO:0005737">
    <property type="term" value="C:cytoplasm"/>
    <property type="evidence" value="ECO:0007669"/>
    <property type="project" value="TreeGrafter"/>
</dbReference>
<dbReference type="SUPFAM" id="SSF53720">
    <property type="entry name" value="ALDH-like"/>
    <property type="match status" value="1"/>
</dbReference>
<feature type="active site" evidence="5 6">
    <location>
        <position position="226"/>
    </location>
</feature>
<dbReference type="InterPro" id="IPR016161">
    <property type="entry name" value="Ald_DH/histidinol_DH"/>
</dbReference>
<keyword evidence="8" id="KW-0472">Membrane</keyword>
<keyword evidence="11" id="KW-1185">Reference proteome</keyword>
<feature type="domain" description="Aldehyde dehydrogenase" evidence="9">
    <location>
        <begin position="16"/>
        <end position="441"/>
    </location>
</feature>
<dbReference type="FunFam" id="3.40.605.10:FF:000004">
    <property type="entry name" value="Aldehyde dehydrogenase"/>
    <property type="match status" value="1"/>
</dbReference>
<evidence type="ECO:0000256" key="8">
    <source>
        <dbReference type="SAM" id="Phobius"/>
    </source>
</evidence>
<dbReference type="Pfam" id="PF00171">
    <property type="entry name" value="Aldedh"/>
    <property type="match status" value="1"/>
</dbReference>
<keyword evidence="8" id="KW-0812">Transmembrane</keyword>
<dbReference type="Gene3D" id="3.40.605.10">
    <property type="entry name" value="Aldehyde Dehydrogenase, Chain A, domain 1"/>
    <property type="match status" value="1"/>
</dbReference>
<evidence type="ECO:0000256" key="3">
    <source>
        <dbReference type="ARBA" id="ARBA00023027"/>
    </source>
</evidence>
<protein>
    <recommendedName>
        <fullName evidence="4">Aldehyde dehydrogenase</fullName>
    </recommendedName>
</protein>
<comment type="caution">
    <text evidence="10">The sequence shown here is derived from an EMBL/GenBank/DDBJ whole genome shotgun (WGS) entry which is preliminary data.</text>
</comment>
<dbReference type="Gene3D" id="3.40.309.10">
    <property type="entry name" value="Aldehyde Dehydrogenase, Chain A, domain 2"/>
    <property type="match status" value="1"/>
</dbReference>
<feature type="active site" evidence="5">
    <location>
        <position position="260"/>
    </location>
</feature>